<dbReference type="EMBL" id="RHHQ01000012">
    <property type="protein sequence ID" value="RNB86873.1"/>
    <property type="molecule type" value="Genomic_DNA"/>
</dbReference>
<evidence type="ECO:0000313" key="1">
    <source>
        <dbReference type="EMBL" id="RNB86873.1"/>
    </source>
</evidence>
<dbReference type="RefSeq" id="WP_148040389.1">
    <property type="nucleotide sequence ID" value="NZ_RHHQ01000012.1"/>
</dbReference>
<evidence type="ECO:0000313" key="2">
    <source>
        <dbReference type="Proteomes" id="UP000271031"/>
    </source>
</evidence>
<proteinExistence type="predicted"/>
<organism evidence="1 2">
    <name type="scientific">Brevibacillus fluminis</name>
    <dbReference type="NCBI Taxonomy" id="511487"/>
    <lineage>
        <taxon>Bacteria</taxon>
        <taxon>Bacillati</taxon>
        <taxon>Bacillota</taxon>
        <taxon>Bacilli</taxon>
        <taxon>Bacillales</taxon>
        <taxon>Paenibacillaceae</taxon>
        <taxon>Brevibacillus</taxon>
    </lineage>
</organism>
<gene>
    <name evidence="1" type="ORF">EDM56_14215</name>
</gene>
<name>A0A3M8DFM5_9BACL</name>
<sequence>MARELGQRQEVDKEPLEQELKHVDKELADLKRKKKKYFVLYENDELKADDLTIPVRELSETEQRFLCGKQNSRASCILVMQPRYRLRY</sequence>
<comment type="caution">
    <text evidence="1">The sequence shown here is derived from an EMBL/GenBank/DDBJ whole genome shotgun (WGS) entry which is preliminary data.</text>
</comment>
<reference evidence="1 2" key="1">
    <citation type="submission" date="2018-10" db="EMBL/GenBank/DDBJ databases">
        <title>Phylogenomics of Brevibacillus.</title>
        <authorList>
            <person name="Dunlap C."/>
        </authorList>
    </citation>
    <scope>NUCLEOTIDE SEQUENCE [LARGE SCALE GENOMIC DNA]</scope>
    <source>
        <strain evidence="1 2">JCM 15716</strain>
    </source>
</reference>
<accession>A0A3M8DFM5</accession>
<protein>
    <submittedName>
        <fullName evidence="1">Uncharacterized protein</fullName>
    </submittedName>
</protein>
<dbReference type="Proteomes" id="UP000271031">
    <property type="component" value="Unassembled WGS sequence"/>
</dbReference>
<dbReference type="AlphaFoldDB" id="A0A3M8DFM5"/>
<keyword evidence="2" id="KW-1185">Reference proteome</keyword>